<evidence type="ECO:0000259" key="9">
    <source>
        <dbReference type="PROSITE" id="PS51202"/>
    </source>
</evidence>
<evidence type="ECO:0000256" key="1">
    <source>
        <dbReference type="ARBA" id="ARBA00004141"/>
    </source>
</evidence>
<keyword evidence="2" id="KW-0813">Transport</keyword>
<dbReference type="Proteomes" id="UP000198597">
    <property type="component" value="Unassembled WGS sequence"/>
</dbReference>
<keyword evidence="7" id="KW-0868">Chloride</keyword>
<protein>
    <submittedName>
        <fullName evidence="10">H+/Cl-antiporter ClcA</fullName>
    </submittedName>
</protein>
<dbReference type="InterPro" id="IPR001807">
    <property type="entry name" value="ClC"/>
</dbReference>
<dbReference type="PANTHER" id="PTHR45711">
    <property type="entry name" value="CHLORIDE CHANNEL PROTEIN"/>
    <property type="match status" value="1"/>
</dbReference>
<feature type="transmembrane region" description="Helical" evidence="8">
    <location>
        <begin position="274"/>
        <end position="297"/>
    </location>
</feature>
<dbReference type="Pfam" id="PF02080">
    <property type="entry name" value="TrkA_C"/>
    <property type="match status" value="1"/>
</dbReference>
<evidence type="ECO:0000256" key="2">
    <source>
        <dbReference type="ARBA" id="ARBA00022448"/>
    </source>
</evidence>
<reference evidence="10 11" key="1">
    <citation type="submission" date="2016-10" db="EMBL/GenBank/DDBJ databases">
        <authorList>
            <person name="de Groot N.N."/>
        </authorList>
    </citation>
    <scope>NUCLEOTIDE SEQUENCE [LARGE SCALE GENOMIC DNA]</scope>
    <source>
        <strain evidence="10 11">DSM 12272</strain>
    </source>
</reference>
<dbReference type="GO" id="GO:0005886">
    <property type="term" value="C:plasma membrane"/>
    <property type="evidence" value="ECO:0007669"/>
    <property type="project" value="TreeGrafter"/>
</dbReference>
<dbReference type="InterPro" id="IPR036721">
    <property type="entry name" value="RCK_C_sf"/>
</dbReference>
<keyword evidence="4 8" id="KW-1133">Transmembrane helix</keyword>
<accession>A0A1H0QRC8</accession>
<evidence type="ECO:0000256" key="8">
    <source>
        <dbReference type="SAM" id="Phobius"/>
    </source>
</evidence>
<feature type="transmembrane region" description="Helical" evidence="8">
    <location>
        <begin position="233"/>
        <end position="254"/>
    </location>
</feature>
<organism evidence="10 11">
    <name type="scientific">Clostridium gasigenes</name>
    <dbReference type="NCBI Taxonomy" id="94869"/>
    <lineage>
        <taxon>Bacteria</taxon>
        <taxon>Bacillati</taxon>
        <taxon>Bacillota</taxon>
        <taxon>Clostridia</taxon>
        <taxon>Eubacteriales</taxon>
        <taxon>Clostridiaceae</taxon>
        <taxon>Clostridium</taxon>
    </lineage>
</organism>
<dbReference type="PROSITE" id="PS51202">
    <property type="entry name" value="RCK_C"/>
    <property type="match status" value="1"/>
</dbReference>
<feature type="transmembrane region" description="Helical" evidence="8">
    <location>
        <begin position="162"/>
        <end position="187"/>
    </location>
</feature>
<proteinExistence type="predicted"/>
<keyword evidence="3 8" id="KW-0812">Transmembrane</keyword>
<dbReference type="GO" id="GO:0005247">
    <property type="term" value="F:voltage-gated chloride channel activity"/>
    <property type="evidence" value="ECO:0007669"/>
    <property type="project" value="TreeGrafter"/>
</dbReference>
<dbReference type="GO" id="GO:0008324">
    <property type="term" value="F:monoatomic cation transmembrane transporter activity"/>
    <property type="evidence" value="ECO:0007669"/>
    <property type="project" value="InterPro"/>
</dbReference>
<dbReference type="InterPro" id="IPR006037">
    <property type="entry name" value="RCK_C"/>
</dbReference>
<dbReference type="PRINTS" id="PR00762">
    <property type="entry name" value="CLCHANNEL"/>
</dbReference>
<keyword evidence="5" id="KW-0406">Ion transport</keyword>
<evidence type="ECO:0000256" key="6">
    <source>
        <dbReference type="ARBA" id="ARBA00023136"/>
    </source>
</evidence>
<feature type="transmembrane region" description="Helical" evidence="8">
    <location>
        <begin position="309"/>
        <end position="332"/>
    </location>
</feature>
<evidence type="ECO:0000256" key="4">
    <source>
        <dbReference type="ARBA" id="ARBA00022989"/>
    </source>
</evidence>
<dbReference type="CDD" id="cd01031">
    <property type="entry name" value="EriC"/>
    <property type="match status" value="1"/>
</dbReference>
<evidence type="ECO:0000256" key="7">
    <source>
        <dbReference type="ARBA" id="ARBA00023214"/>
    </source>
</evidence>
<evidence type="ECO:0000256" key="5">
    <source>
        <dbReference type="ARBA" id="ARBA00023065"/>
    </source>
</evidence>
<dbReference type="PANTHER" id="PTHR45711:SF6">
    <property type="entry name" value="CHLORIDE CHANNEL PROTEIN"/>
    <property type="match status" value="1"/>
</dbReference>
<gene>
    <name evidence="10" type="ORF">SAMN04488529_102488</name>
</gene>
<dbReference type="Gene3D" id="1.10.3080.10">
    <property type="entry name" value="Clc chloride channel"/>
    <property type="match status" value="1"/>
</dbReference>
<comment type="subcellular location">
    <subcellularLocation>
        <location evidence="1">Membrane</location>
        <topology evidence="1">Multi-pass membrane protein</topology>
    </subcellularLocation>
</comment>
<dbReference type="SUPFAM" id="SSF81340">
    <property type="entry name" value="Clc chloride channel"/>
    <property type="match status" value="1"/>
</dbReference>
<feature type="transmembrane region" description="Helical" evidence="8">
    <location>
        <begin position="24"/>
        <end position="46"/>
    </location>
</feature>
<dbReference type="AlphaFoldDB" id="A0A1H0QRC8"/>
<keyword evidence="11" id="KW-1185">Reference proteome</keyword>
<dbReference type="STRING" id="94869.SAMN04488529_102488"/>
<feature type="transmembrane region" description="Helical" evidence="8">
    <location>
        <begin position="366"/>
        <end position="393"/>
    </location>
</feature>
<feature type="transmembrane region" description="Helical" evidence="8">
    <location>
        <begin position="67"/>
        <end position="85"/>
    </location>
</feature>
<feature type="domain" description="RCK C-terminal" evidence="9">
    <location>
        <begin position="438"/>
        <end position="520"/>
    </location>
</feature>
<feature type="transmembrane region" description="Helical" evidence="8">
    <location>
        <begin position="193"/>
        <end position="212"/>
    </location>
</feature>
<keyword evidence="6 8" id="KW-0472">Membrane</keyword>
<name>A0A1H0QRC8_9CLOT</name>
<dbReference type="Gene3D" id="3.30.70.1450">
    <property type="entry name" value="Regulator of K+ conductance, C-terminal domain"/>
    <property type="match status" value="1"/>
</dbReference>
<dbReference type="RefSeq" id="WP_242873953.1">
    <property type="nucleotide sequence ID" value="NZ_FNJM01000002.1"/>
</dbReference>
<dbReference type="SUPFAM" id="SSF116726">
    <property type="entry name" value="TrkA C-terminal domain-like"/>
    <property type="match status" value="1"/>
</dbReference>
<feature type="transmembrane region" description="Helical" evidence="8">
    <location>
        <begin position="338"/>
        <end position="359"/>
    </location>
</feature>
<evidence type="ECO:0000256" key="3">
    <source>
        <dbReference type="ARBA" id="ARBA00022692"/>
    </source>
</evidence>
<sequence>MEDSVEKKGIHKLLSDRGNLRVSLIIQGTIIGFITGIVIVLNRIAISKFSHVFKEIYLYSKGSPIKVIGVFLLLALMGWITGVMVKKEPMISGSGIPQVNAILLGKLNVNWVKVLVLKFIGGTMALVAGLSVGREGPSVQMGAAIAQGVSNSSEKAPMKKGFLVTSGAAAGLAAAFNSPLSGMIFVLEEVHRSFSPLVLLPAMAATLMADFVTKQFLGMDPALKFMDVSVIPLEYYWTLVILGVLTGAIAIFFTKGVVISQNIYGRLKKVPIEVKIMIPFLITGVVGFLAPQLLGGGHEIIISLYGSDISILMLIALFLIKLIIVLICFGSGVPGGIFLPMLLLGSILGDIFGIIICNLANIPSTFIINFIILAMAGYFAAVVKAPVTAIVLITEMTGSFEHLLAISIVVFIAYITSDLLRSEPVYEVLLDRLLKNVGTPLKSGSMKNTLLEVGIEMGSIVEGKRIKNIDWPAECLLVAIKRGGKEIIPKGEIRILSGDYLVVLVNDSISSEILEELKGLTLVD</sequence>
<dbReference type="InterPro" id="IPR014743">
    <property type="entry name" value="Cl-channel_core"/>
</dbReference>
<evidence type="ECO:0000313" key="10">
    <source>
        <dbReference type="EMBL" id="SDP19893.1"/>
    </source>
</evidence>
<dbReference type="EMBL" id="FNJM01000002">
    <property type="protein sequence ID" value="SDP19893.1"/>
    <property type="molecule type" value="Genomic_DNA"/>
</dbReference>
<dbReference type="Pfam" id="PF00654">
    <property type="entry name" value="Voltage_CLC"/>
    <property type="match status" value="1"/>
</dbReference>
<feature type="transmembrane region" description="Helical" evidence="8">
    <location>
        <begin position="399"/>
        <end position="416"/>
    </location>
</feature>
<dbReference type="GO" id="GO:0006813">
    <property type="term" value="P:potassium ion transport"/>
    <property type="evidence" value="ECO:0007669"/>
    <property type="project" value="InterPro"/>
</dbReference>
<evidence type="ECO:0000313" key="11">
    <source>
        <dbReference type="Proteomes" id="UP000198597"/>
    </source>
</evidence>